<dbReference type="EMBL" id="KZ819779">
    <property type="protein sequence ID" value="PWN52398.1"/>
    <property type="molecule type" value="Genomic_DNA"/>
</dbReference>
<name>A0ACD0P2Q4_9BASI</name>
<evidence type="ECO:0000313" key="2">
    <source>
        <dbReference type="Proteomes" id="UP000245626"/>
    </source>
</evidence>
<gene>
    <name evidence="1" type="ORF">IE53DRAFT_385151</name>
</gene>
<evidence type="ECO:0000313" key="1">
    <source>
        <dbReference type="EMBL" id="PWN52398.1"/>
    </source>
</evidence>
<protein>
    <submittedName>
        <fullName evidence="1">Uncharacterized protein</fullName>
    </submittedName>
</protein>
<proteinExistence type="predicted"/>
<keyword evidence="2" id="KW-1185">Reference proteome</keyword>
<sequence>MSVPSIYTDKVYLDHANAKVLALQEELMAEAGPAFHGAGIGHSWAITDNPSHHFVRCKTPVLVAQIIMSLGNGGILTLALIYALLYGGRRGDKLFLQAVVLFVVSLNMGNYFVSMRRTFYDLVVDLWNPAGKDYSKIGWEHAVVSLLNGLIVSMNQLYFIARCERFYHAGINICTTVLYFMVLLNISINSAIAILLFGAENSYDNHHIATTLFIFFQVDCVIIDVAVTLSLIIKLSSMKTDRSVANLVLTKIAKMSIWTCILCGAISVTTIVLVNVSQTTWYVLTWKIQAPIFTCCLLMTLIYRRDLANLLVRGHGDEESIEKDTSRDPERSGSDGIYCFSTSVDGRGSILPKLNQFATGDRTTFHNRIGGVEPGSRYGTQSYVVAQGRKAKRSHSREIFAKVNVRKADVAPSSSTTWSNSKQRETKRKELEDRIFVERNVTVHKESYGSSPQDFERPLTGNSVCPSSDALMKKWKSPNAGSSGSEASAFYSLPQKPDRAFCGENGSTPIRNRKDKQIAPEMCQEDIERTSCDREDDIANQTMTCRKRRDAHGNIARSGSDHSSSCSFDGEHEADFDLNLGIAMALDPHSRPDNTGTNLRDSGSLTAYSPTEILSRSGSGRLEHCWEDGGRNMHPSSKGSRGGGYGDGISSLGANAQKIQQRIKRIATEALDLEERPKMKENMRGSTVSRNSSVLDPEMSANGIKKNFQFRDEQSFNLERSECYSSSVTHSYPPTPTGLGTSQEYRYEVSKGDDNSDRGSVLHSITDRRQGYEDPDNWSYSGFDKRGKEEEGEGEEEVDSINSCGVGGAESLHGEIKRE</sequence>
<reference evidence="1 2" key="1">
    <citation type="journal article" date="2018" name="Mol. Biol. Evol.">
        <title>Broad Genomic Sampling Reveals a Smut Pathogenic Ancestry of the Fungal Clade Ustilaginomycotina.</title>
        <authorList>
            <person name="Kijpornyongpan T."/>
            <person name="Mondo S.J."/>
            <person name="Barry K."/>
            <person name="Sandor L."/>
            <person name="Lee J."/>
            <person name="Lipzen A."/>
            <person name="Pangilinan J."/>
            <person name="LaButti K."/>
            <person name="Hainaut M."/>
            <person name="Henrissat B."/>
            <person name="Grigoriev I.V."/>
            <person name="Spatafora J.W."/>
            <person name="Aime M.C."/>
        </authorList>
    </citation>
    <scope>NUCLEOTIDE SEQUENCE [LARGE SCALE GENOMIC DNA]</scope>
    <source>
        <strain evidence="1 2">SA 807</strain>
    </source>
</reference>
<accession>A0ACD0P2Q4</accession>
<dbReference type="Proteomes" id="UP000245626">
    <property type="component" value="Unassembled WGS sequence"/>
</dbReference>
<organism evidence="1 2">
    <name type="scientific">Violaceomyces palustris</name>
    <dbReference type="NCBI Taxonomy" id="1673888"/>
    <lineage>
        <taxon>Eukaryota</taxon>
        <taxon>Fungi</taxon>
        <taxon>Dikarya</taxon>
        <taxon>Basidiomycota</taxon>
        <taxon>Ustilaginomycotina</taxon>
        <taxon>Ustilaginomycetes</taxon>
        <taxon>Violaceomycetales</taxon>
        <taxon>Violaceomycetaceae</taxon>
        <taxon>Violaceomyces</taxon>
    </lineage>
</organism>